<reference evidence="7 8" key="1">
    <citation type="submission" date="2018-09" db="EMBL/GenBank/DDBJ databases">
        <title>Genomic Encyclopedia of Archaeal and Bacterial Type Strains, Phase II (KMG-II): from individual species to whole genera.</title>
        <authorList>
            <person name="Goeker M."/>
        </authorList>
    </citation>
    <scope>NUCLEOTIDE SEQUENCE [LARGE SCALE GENOMIC DNA]</scope>
    <source>
        <strain evidence="7 8">DSM 27148</strain>
    </source>
</reference>
<feature type="transmembrane region" description="Helical" evidence="6">
    <location>
        <begin position="89"/>
        <end position="108"/>
    </location>
</feature>
<dbReference type="PANTHER" id="PTHR30250">
    <property type="entry name" value="PST FAMILY PREDICTED COLANIC ACID TRANSPORTER"/>
    <property type="match status" value="1"/>
</dbReference>
<evidence type="ECO:0000256" key="5">
    <source>
        <dbReference type="ARBA" id="ARBA00023136"/>
    </source>
</evidence>
<evidence type="ECO:0000256" key="1">
    <source>
        <dbReference type="ARBA" id="ARBA00004651"/>
    </source>
</evidence>
<organism evidence="7 8">
    <name type="scientific">Mangrovibacterium diazotrophicum</name>
    <dbReference type="NCBI Taxonomy" id="1261403"/>
    <lineage>
        <taxon>Bacteria</taxon>
        <taxon>Pseudomonadati</taxon>
        <taxon>Bacteroidota</taxon>
        <taxon>Bacteroidia</taxon>
        <taxon>Marinilabiliales</taxon>
        <taxon>Prolixibacteraceae</taxon>
        <taxon>Mangrovibacterium</taxon>
    </lineage>
</organism>
<proteinExistence type="predicted"/>
<evidence type="ECO:0000256" key="6">
    <source>
        <dbReference type="SAM" id="Phobius"/>
    </source>
</evidence>
<feature type="transmembrane region" description="Helical" evidence="6">
    <location>
        <begin position="241"/>
        <end position="261"/>
    </location>
</feature>
<accession>A0A419WAX6</accession>
<feature type="transmembrane region" description="Helical" evidence="6">
    <location>
        <begin position="344"/>
        <end position="363"/>
    </location>
</feature>
<dbReference type="Proteomes" id="UP000283387">
    <property type="component" value="Unassembled WGS sequence"/>
</dbReference>
<dbReference type="GO" id="GO:0005886">
    <property type="term" value="C:plasma membrane"/>
    <property type="evidence" value="ECO:0007669"/>
    <property type="project" value="UniProtKB-SubCell"/>
</dbReference>
<feature type="transmembrane region" description="Helical" evidence="6">
    <location>
        <begin position="129"/>
        <end position="147"/>
    </location>
</feature>
<dbReference type="Pfam" id="PF01943">
    <property type="entry name" value="Polysacc_synt"/>
    <property type="match status" value="1"/>
</dbReference>
<feature type="transmembrane region" description="Helical" evidence="6">
    <location>
        <begin position="17"/>
        <end position="38"/>
    </location>
</feature>
<evidence type="ECO:0000256" key="2">
    <source>
        <dbReference type="ARBA" id="ARBA00022475"/>
    </source>
</evidence>
<comment type="caution">
    <text evidence="7">The sequence shown here is derived from an EMBL/GenBank/DDBJ whole genome shotgun (WGS) entry which is preliminary data.</text>
</comment>
<name>A0A419WAX6_9BACT</name>
<keyword evidence="8" id="KW-1185">Reference proteome</keyword>
<dbReference type="EMBL" id="RAPN01000001">
    <property type="protein sequence ID" value="RKD92630.1"/>
    <property type="molecule type" value="Genomic_DNA"/>
</dbReference>
<keyword evidence="5 6" id="KW-0472">Membrane</keyword>
<dbReference type="PANTHER" id="PTHR30250:SF11">
    <property type="entry name" value="O-ANTIGEN TRANSPORTER-RELATED"/>
    <property type="match status" value="1"/>
</dbReference>
<feature type="transmembrane region" description="Helical" evidence="6">
    <location>
        <begin position="369"/>
        <end position="391"/>
    </location>
</feature>
<gene>
    <name evidence="7" type="ORF">BC643_3005</name>
</gene>
<evidence type="ECO:0000313" key="7">
    <source>
        <dbReference type="EMBL" id="RKD92630.1"/>
    </source>
</evidence>
<feature type="transmembrane region" description="Helical" evidence="6">
    <location>
        <begin position="273"/>
        <end position="292"/>
    </location>
</feature>
<sequence>MFGIDLTVQNLTGAEEYGLYFAVFNFSLVLNIFLDLGITNFNNRSIAQHQQLLQKYLSYLVSLKLLLAVFYALICIVVALVIGYNERQIYLLLFLVGNQFLLSFTLYLRSNISALHYFRTDSFLSVLDRTLMIALCGLLLFTNWFGIRFSIEWFVYAQFIGYVLAALITIGFVVYYSKGFRLRLNYKVSRSFLRQSFPFALLVLLMSIQNRVGTVLLERFLPVDGNEQTGIYAQAFRLQDAAAMLGFLFAGLLLPIFSRMLKKKEDISQMLRFSFELIIVPSILVAIVTVFYGHEIMSMLYHQHADESTSLLQMLMVGFIGISTTYIFGTLLTANGSLKALNQVAFILVVLNVGLNIILIPHFQAGGAAFTSMFTQLGAALIQVVLVWKYFKLSPNYLLVLRLIGFVLFLLLVGKISLFLENWLFGIAVLVSLGLIYAIVVKLINLKALREILNEKAL</sequence>
<feature type="transmembrane region" description="Helical" evidence="6">
    <location>
        <begin position="153"/>
        <end position="176"/>
    </location>
</feature>
<evidence type="ECO:0000313" key="8">
    <source>
        <dbReference type="Proteomes" id="UP000283387"/>
    </source>
</evidence>
<keyword evidence="3 6" id="KW-0812">Transmembrane</keyword>
<evidence type="ECO:0000256" key="4">
    <source>
        <dbReference type="ARBA" id="ARBA00022989"/>
    </source>
</evidence>
<protein>
    <submittedName>
        <fullName evidence="7">O-antigen/teichoic acid export membrane protein</fullName>
    </submittedName>
</protein>
<evidence type="ECO:0000256" key="3">
    <source>
        <dbReference type="ARBA" id="ARBA00022692"/>
    </source>
</evidence>
<feature type="transmembrane region" description="Helical" evidence="6">
    <location>
        <begin position="423"/>
        <end position="444"/>
    </location>
</feature>
<dbReference type="AlphaFoldDB" id="A0A419WAX6"/>
<dbReference type="RefSeq" id="WP_120273819.1">
    <property type="nucleotide sequence ID" value="NZ_RAPN01000001.1"/>
</dbReference>
<dbReference type="OrthoDB" id="925916at2"/>
<keyword evidence="4 6" id="KW-1133">Transmembrane helix</keyword>
<feature type="transmembrane region" description="Helical" evidence="6">
    <location>
        <begin position="398"/>
        <end position="417"/>
    </location>
</feature>
<dbReference type="InterPro" id="IPR002797">
    <property type="entry name" value="Polysacc_synth"/>
</dbReference>
<comment type="subcellular location">
    <subcellularLocation>
        <location evidence="1">Cell membrane</location>
        <topology evidence="1">Multi-pass membrane protein</topology>
    </subcellularLocation>
</comment>
<dbReference type="InterPro" id="IPR050833">
    <property type="entry name" value="Poly_Biosynth_Transport"/>
</dbReference>
<feature type="transmembrane region" description="Helical" evidence="6">
    <location>
        <begin position="59"/>
        <end position="83"/>
    </location>
</feature>
<feature type="transmembrane region" description="Helical" evidence="6">
    <location>
        <begin position="312"/>
        <end position="332"/>
    </location>
</feature>
<keyword evidence="2" id="KW-1003">Cell membrane</keyword>